<dbReference type="OrthoDB" id="9803027at2"/>
<dbReference type="GO" id="GO:0005737">
    <property type="term" value="C:cytoplasm"/>
    <property type="evidence" value="ECO:0007669"/>
    <property type="project" value="TreeGrafter"/>
</dbReference>
<feature type="domain" description="Dihydroorotase catalytic" evidence="4">
    <location>
        <begin position="73"/>
        <end position="256"/>
    </location>
</feature>
<dbReference type="SUPFAM" id="SSF51338">
    <property type="entry name" value="Composite domain of metallo-dependent hydrolases"/>
    <property type="match status" value="1"/>
</dbReference>
<dbReference type="CDD" id="cd01317">
    <property type="entry name" value="DHOase_IIa"/>
    <property type="match status" value="1"/>
</dbReference>
<feature type="domain" description="Amidohydrolase 3" evidence="3">
    <location>
        <begin position="363"/>
        <end position="441"/>
    </location>
</feature>
<dbReference type="PANTHER" id="PTHR43668:SF2">
    <property type="entry name" value="ALLANTOINASE"/>
    <property type="match status" value="1"/>
</dbReference>
<evidence type="ECO:0000313" key="6">
    <source>
        <dbReference type="Proteomes" id="UP000196878"/>
    </source>
</evidence>
<dbReference type="EMBL" id="NIPW01000024">
    <property type="protein sequence ID" value="OWJ77078.1"/>
    <property type="molecule type" value="Genomic_DNA"/>
</dbReference>
<dbReference type="InterPro" id="IPR004722">
    <property type="entry name" value="DHOase"/>
</dbReference>
<dbReference type="GO" id="GO:0006145">
    <property type="term" value="P:purine nucleobase catabolic process"/>
    <property type="evidence" value="ECO:0007669"/>
    <property type="project" value="TreeGrafter"/>
</dbReference>
<proteinExistence type="predicted"/>
<evidence type="ECO:0000256" key="2">
    <source>
        <dbReference type="ARBA" id="ARBA00022975"/>
    </source>
</evidence>
<evidence type="ECO:0000256" key="1">
    <source>
        <dbReference type="ARBA" id="ARBA00022833"/>
    </source>
</evidence>
<accession>A0A212AAC3</accession>
<evidence type="ECO:0000259" key="4">
    <source>
        <dbReference type="Pfam" id="PF12890"/>
    </source>
</evidence>
<evidence type="ECO:0000313" key="5">
    <source>
        <dbReference type="EMBL" id="OWJ77078.1"/>
    </source>
</evidence>
<reference evidence="5 6" key="1">
    <citation type="submission" date="2016-12" db="EMBL/GenBank/DDBJ databases">
        <title>Comparison of Traditional DNA-DNA Hybridization with In Silico Genomic Analysis.</title>
        <authorList>
            <person name="Nicholson A.C."/>
            <person name="Humrighouse B.W."/>
            <person name="Graziano J."/>
            <person name="Lasker B."/>
            <person name="Whitney A.M."/>
            <person name="Mcquiston J.R."/>
        </authorList>
    </citation>
    <scope>NUCLEOTIDE SEQUENCE [LARGE SCALE GENOMIC DNA]</scope>
    <source>
        <strain evidence="5 6">H2240</strain>
    </source>
</reference>
<dbReference type="RefSeq" id="WP_088215864.1">
    <property type="nucleotide sequence ID" value="NZ_NIPW01000024.1"/>
</dbReference>
<dbReference type="Gene3D" id="3.20.20.140">
    <property type="entry name" value="Metal-dependent hydrolases"/>
    <property type="match status" value="1"/>
</dbReference>
<keyword evidence="5" id="KW-0378">Hydrolase</keyword>
<dbReference type="InterPro" id="IPR024403">
    <property type="entry name" value="DHOase_cat"/>
</dbReference>
<dbReference type="Gene3D" id="2.30.40.10">
    <property type="entry name" value="Urease, subunit C, domain 1"/>
    <property type="match status" value="1"/>
</dbReference>
<keyword evidence="2" id="KW-0665">Pyrimidine biosynthesis</keyword>
<dbReference type="InterPro" id="IPR013108">
    <property type="entry name" value="Amidohydro_3"/>
</dbReference>
<dbReference type="GO" id="GO:0006221">
    <property type="term" value="P:pyrimidine nucleotide biosynthetic process"/>
    <property type="evidence" value="ECO:0007669"/>
    <property type="project" value="UniProtKB-KW"/>
</dbReference>
<protein>
    <submittedName>
        <fullName evidence="5">Dihydroorotase</fullName>
        <ecNumber evidence="5">3.5.2.3</ecNumber>
    </submittedName>
</protein>
<dbReference type="GO" id="GO:0004151">
    <property type="term" value="F:dihydroorotase activity"/>
    <property type="evidence" value="ECO:0007669"/>
    <property type="project" value="UniProtKB-EC"/>
</dbReference>
<dbReference type="SUPFAM" id="SSF51556">
    <property type="entry name" value="Metallo-dependent hydrolases"/>
    <property type="match status" value="1"/>
</dbReference>
<dbReference type="InterPro" id="IPR011059">
    <property type="entry name" value="Metal-dep_hydrolase_composite"/>
</dbReference>
<gene>
    <name evidence="5" type="ORF">CDV49_12990</name>
</gene>
<dbReference type="InterPro" id="IPR050138">
    <property type="entry name" value="DHOase/Allantoinase_Hydrolase"/>
</dbReference>
<name>A0A212AAC3_9RHOB</name>
<dbReference type="PANTHER" id="PTHR43668">
    <property type="entry name" value="ALLANTOINASE"/>
    <property type="match status" value="1"/>
</dbReference>
<dbReference type="EC" id="3.5.2.3" evidence="5"/>
<comment type="caution">
    <text evidence="5">The sequence shown here is derived from an EMBL/GenBank/DDBJ whole genome shotgun (WGS) entry which is preliminary data.</text>
</comment>
<dbReference type="GO" id="GO:0004038">
    <property type="term" value="F:allantoinase activity"/>
    <property type="evidence" value="ECO:0007669"/>
    <property type="project" value="TreeGrafter"/>
</dbReference>
<dbReference type="GO" id="GO:0046872">
    <property type="term" value="F:metal ion binding"/>
    <property type="evidence" value="ECO:0007669"/>
    <property type="project" value="InterPro"/>
</dbReference>
<keyword evidence="6" id="KW-1185">Reference proteome</keyword>
<evidence type="ECO:0000259" key="3">
    <source>
        <dbReference type="Pfam" id="PF07969"/>
    </source>
</evidence>
<dbReference type="InterPro" id="IPR032466">
    <property type="entry name" value="Metal_Hydrolase"/>
</dbReference>
<keyword evidence="1" id="KW-0862">Zinc</keyword>
<dbReference type="Pfam" id="PF12890">
    <property type="entry name" value="DHOase"/>
    <property type="match status" value="1"/>
</dbReference>
<dbReference type="AlphaFoldDB" id="A0A212AAC3"/>
<dbReference type="Proteomes" id="UP000196878">
    <property type="component" value="Unassembled WGS sequence"/>
</dbReference>
<sequence length="449" mass="47315">MTEANEALTGGGAALAAPPANSGAGLLLTNVRLVDPEAGEVRPGTIRIAEGRIAAVDGQDRTGETVDARGLHLAPGIVDMGVKVGEPGERHKESFRSAGLAAAAGGVTTMVVRPDTNPAIDSPEMLEFVTRRAAEVSPVHIRHIAALTRAREGREMVEIGFLIDAGAVAFSDCDHVVTNTKVLSRCLIYAKSLGALVIGHPQDPGLSDGAAATSGKFASLRGLPSVSPIAERMGLERDMTLVEMTGVRYHADQITTARALPVLERAKARLDVTAGVSIHHLTLNDLDVGDYRTFFKVTPPLRSEEDRRAVVEAVASGLIDTISSFHTPQDEESKRLPFEEAAPGAVGLQTLLPAALRLHHAGLVSLPVLFRALALNPARRLGLEAGRLAEGAPADLVLFDPDAPFVLDRFTLLSKSKNTPFDGERMQGKVAATFVSGRQVHGAKLGGQA</sequence>
<dbReference type="NCBIfam" id="TIGR00857">
    <property type="entry name" value="pyrC_multi"/>
    <property type="match status" value="1"/>
</dbReference>
<dbReference type="Pfam" id="PF07969">
    <property type="entry name" value="Amidohydro_3"/>
    <property type="match status" value="1"/>
</dbReference>
<organism evidence="5 6">
    <name type="scientific">Haematobacter genomosp. 1</name>
    <dbReference type="NCBI Taxonomy" id="366618"/>
    <lineage>
        <taxon>Bacteria</taxon>
        <taxon>Pseudomonadati</taxon>
        <taxon>Pseudomonadota</taxon>
        <taxon>Alphaproteobacteria</taxon>
        <taxon>Rhodobacterales</taxon>
        <taxon>Paracoccaceae</taxon>
        <taxon>Haematobacter</taxon>
    </lineage>
</organism>